<dbReference type="EMBL" id="BLIY01000017">
    <property type="protein sequence ID" value="GFE54930.1"/>
    <property type="molecule type" value="Genomic_DNA"/>
</dbReference>
<gene>
    <name evidence="2" type="ORF">BaOVIS_023340</name>
</gene>
<protein>
    <submittedName>
        <fullName evidence="2">Uncharacterized protein</fullName>
    </submittedName>
</protein>
<evidence type="ECO:0000313" key="3">
    <source>
        <dbReference type="Proteomes" id="UP001057455"/>
    </source>
</evidence>
<dbReference type="AlphaFoldDB" id="A0A9W5WVD3"/>
<reference evidence="2" key="1">
    <citation type="submission" date="2019-12" db="EMBL/GenBank/DDBJ databases">
        <title>Genome sequence of Babesia ovis.</title>
        <authorList>
            <person name="Yamagishi J."/>
            <person name="Sevinc F."/>
            <person name="Xuan X."/>
        </authorList>
    </citation>
    <scope>NUCLEOTIDE SEQUENCE</scope>
    <source>
        <strain evidence="2">Selcuk</strain>
    </source>
</reference>
<comment type="caution">
    <text evidence="2">The sequence shown here is derived from an EMBL/GenBank/DDBJ whole genome shotgun (WGS) entry which is preliminary data.</text>
</comment>
<organism evidence="2 3">
    <name type="scientific">Babesia ovis</name>
    <dbReference type="NCBI Taxonomy" id="5869"/>
    <lineage>
        <taxon>Eukaryota</taxon>
        <taxon>Sar</taxon>
        <taxon>Alveolata</taxon>
        <taxon>Apicomplexa</taxon>
        <taxon>Aconoidasida</taxon>
        <taxon>Piroplasmida</taxon>
        <taxon>Babesiidae</taxon>
        <taxon>Babesia</taxon>
    </lineage>
</organism>
<sequence>MASGAAMSPDPRTSSGPPRDSVAAFQELAKLKRGLPRHLVAEIEKRKITTVEEATRVAQILRNRRVKSHKAAVRRKSTKKAKPRKTEKPGELTRPGGKVARKVIASVKRALNNGVVKL</sequence>
<name>A0A9W5WVD3_BABOV</name>
<evidence type="ECO:0000256" key="1">
    <source>
        <dbReference type="SAM" id="MobiDB-lite"/>
    </source>
</evidence>
<proteinExistence type="predicted"/>
<feature type="region of interest" description="Disordered" evidence="1">
    <location>
        <begin position="1"/>
        <end position="21"/>
    </location>
</feature>
<feature type="compositionally biased region" description="Basic residues" evidence="1">
    <location>
        <begin position="65"/>
        <end position="83"/>
    </location>
</feature>
<dbReference type="Proteomes" id="UP001057455">
    <property type="component" value="Unassembled WGS sequence"/>
</dbReference>
<feature type="region of interest" description="Disordered" evidence="1">
    <location>
        <begin position="65"/>
        <end position="97"/>
    </location>
</feature>
<dbReference type="OrthoDB" id="365694at2759"/>
<keyword evidence="3" id="KW-1185">Reference proteome</keyword>
<evidence type="ECO:0000313" key="2">
    <source>
        <dbReference type="EMBL" id="GFE54930.1"/>
    </source>
</evidence>
<accession>A0A9W5WVD3</accession>